<protein>
    <recommendedName>
        <fullName evidence="7">Probable cytosol aminopeptidase</fullName>
        <ecNumber evidence="7">3.4.11.1</ecNumber>
    </recommendedName>
    <alternativeName>
        <fullName evidence="7">Leucine aminopeptidase</fullName>
        <shortName evidence="7">LAP</shortName>
        <ecNumber evidence="7">3.4.11.10</ecNumber>
    </alternativeName>
    <alternativeName>
        <fullName evidence="7">Leucyl aminopeptidase</fullName>
    </alternativeName>
</protein>
<dbReference type="PANTHER" id="PTHR11963">
    <property type="entry name" value="LEUCINE AMINOPEPTIDASE-RELATED"/>
    <property type="match status" value="1"/>
</dbReference>
<comment type="catalytic activity">
    <reaction evidence="2 7">
        <text>Release of an N-terminal amino acid, preferentially leucine, but not glutamic or aspartic acids.</text>
        <dbReference type="EC" id="3.4.11.10"/>
    </reaction>
</comment>
<evidence type="ECO:0000256" key="7">
    <source>
        <dbReference type="HAMAP-Rule" id="MF_00181"/>
    </source>
</evidence>
<feature type="active site" evidence="7">
    <location>
        <position position="382"/>
    </location>
</feature>
<dbReference type="HAMAP" id="MF_00181">
    <property type="entry name" value="Cytosol_peptidase_M17"/>
    <property type="match status" value="1"/>
</dbReference>
<dbReference type="GO" id="GO:0006508">
    <property type="term" value="P:proteolysis"/>
    <property type="evidence" value="ECO:0007669"/>
    <property type="project" value="UniProtKB-KW"/>
</dbReference>
<proteinExistence type="inferred from homology"/>
<evidence type="ECO:0000256" key="4">
    <source>
        <dbReference type="ARBA" id="ARBA00022438"/>
    </source>
</evidence>
<dbReference type="Pfam" id="PF02789">
    <property type="entry name" value="Peptidase_M17_N"/>
    <property type="match status" value="1"/>
</dbReference>
<dbReference type="CDD" id="cd00433">
    <property type="entry name" value="Peptidase_M17"/>
    <property type="match status" value="1"/>
</dbReference>
<accession>A0A519BMG9</accession>
<keyword evidence="7" id="KW-0963">Cytoplasm</keyword>
<comment type="caution">
    <text evidence="9">The sequence shown here is derived from an EMBL/GenBank/DDBJ whole genome shotgun (WGS) entry which is preliminary data.</text>
</comment>
<feature type="binding site" evidence="7">
    <location>
        <position position="319"/>
    </location>
    <ligand>
        <name>Mn(2+)</name>
        <dbReference type="ChEBI" id="CHEBI:29035"/>
        <label>2</label>
    </ligand>
</feature>
<dbReference type="NCBIfam" id="NF002074">
    <property type="entry name" value="PRK00913.1-4"/>
    <property type="match status" value="1"/>
</dbReference>
<evidence type="ECO:0000256" key="3">
    <source>
        <dbReference type="ARBA" id="ARBA00009528"/>
    </source>
</evidence>
<feature type="binding site" evidence="7">
    <location>
        <position position="380"/>
    </location>
    <ligand>
        <name>Mn(2+)</name>
        <dbReference type="ChEBI" id="CHEBI:29035"/>
        <label>2</label>
    </ligand>
</feature>
<keyword evidence="6 7" id="KW-0378">Hydrolase</keyword>
<reference evidence="9 10" key="1">
    <citation type="journal article" date="2019" name="ISME J.">
        <title>Insights into ecological role of a new deltaproteobacterial order Candidatus Acidulodesulfobacterales by metagenomics and metatranscriptomics.</title>
        <authorList>
            <person name="Tan S."/>
            <person name="Liu J."/>
            <person name="Fang Y."/>
            <person name="Hedlund B.P."/>
            <person name="Lian Z.H."/>
            <person name="Huang L.Y."/>
            <person name="Li J.T."/>
            <person name="Huang L.N."/>
            <person name="Li W.J."/>
            <person name="Jiang H.C."/>
            <person name="Dong H.L."/>
            <person name="Shu W.S."/>
        </authorList>
    </citation>
    <scope>NUCLEOTIDE SEQUENCE [LARGE SCALE GENOMIC DNA]</scope>
    <source>
        <strain evidence="9">AP1</strain>
    </source>
</reference>
<keyword evidence="7" id="KW-0479">Metal-binding</keyword>
<dbReference type="Gene3D" id="3.40.220.10">
    <property type="entry name" value="Leucine Aminopeptidase, subunit E, domain 1"/>
    <property type="match status" value="1"/>
</dbReference>
<dbReference type="NCBIfam" id="NF002083">
    <property type="entry name" value="PRK00913.3-5"/>
    <property type="match status" value="1"/>
</dbReference>
<organism evidence="9 10">
    <name type="scientific">Candidatus Acididesulfobacter diazotrophicus</name>
    <dbReference type="NCBI Taxonomy" id="2597226"/>
    <lineage>
        <taxon>Bacteria</taxon>
        <taxon>Deltaproteobacteria</taxon>
        <taxon>Candidatus Acidulodesulfobacterales</taxon>
        <taxon>Candidatus Acididesulfobacter</taxon>
    </lineage>
</organism>
<evidence type="ECO:0000313" key="9">
    <source>
        <dbReference type="EMBL" id="RZD18454.1"/>
    </source>
</evidence>
<name>A0A519BMG9_9DELT</name>
<feature type="binding site" evidence="7">
    <location>
        <position position="301"/>
    </location>
    <ligand>
        <name>Mn(2+)</name>
        <dbReference type="ChEBI" id="CHEBI:29035"/>
        <label>1</label>
    </ligand>
</feature>
<feature type="binding site" evidence="7">
    <location>
        <position position="296"/>
    </location>
    <ligand>
        <name>Mn(2+)</name>
        <dbReference type="ChEBI" id="CHEBI:29035"/>
        <label>2</label>
    </ligand>
</feature>
<dbReference type="SUPFAM" id="SSF53187">
    <property type="entry name" value="Zn-dependent exopeptidases"/>
    <property type="match status" value="1"/>
</dbReference>
<evidence type="ECO:0000313" key="10">
    <source>
        <dbReference type="Proteomes" id="UP000319296"/>
    </source>
</evidence>
<dbReference type="Pfam" id="PF00883">
    <property type="entry name" value="Peptidase_M17"/>
    <property type="match status" value="1"/>
</dbReference>
<dbReference type="InterPro" id="IPR043472">
    <property type="entry name" value="Macro_dom-like"/>
</dbReference>
<dbReference type="EC" id="3.4.11.1" evidence="7"/>
<feature type="binding site" evidence="7">
    <location>
        <position position="301"/>
    </location>
    <ligand>
        <name>Mn(2+)</name>
        <dbReference type="ChEBI" id="CHEBI:29035"/>
        <label>2</label>
    </ligand>
</feature>
<feature type="binding site" evidence="7">
    <location>
        <position position="380"/>
    </location>
    <ligand>
        <name>Mn(2+)</name>
        <dbReference type="ChEBI" id="CHEBI:29035"/>
        <label>1</label>
    </ligand>
</feature>
<evidence type="ECO:0000256" key="6">
    <source>
        <dbReference type="ARBA" id="ARBA00022801"/>
    </source>
</evidence>
<comment type="function">
    <text evidence="7">Presumably involved in the processing and regular turnover of intracellular proteins. Catalyzes the removal of unsubstituted N-terminal amino acids from various peptides.</text>
</comment>
<sequence>MEFKIIETEEKILELIKKNEKDIKNISNILVFGVFEGEEKNFLNNSSFEKLDLIYERIKKIDFRAKKDKKLLIEYPSYILIAGLGKRSNFNSDIIRILISTACKTAKSNALEKIAIVMPDNLFKKNDLFYAGASIVEGAELGMYEFKKYKSKGKNKKENDNNNDDTVIKAIKVFFKDLNLNKSDIKDVEEGFAFGEITSSATNFARDLVNEPGNVINPEYLAFVAKEISKDNNLKCKIFDENKILELGMNAFYGVARGSKNPPRFIHLQYDNNDKKNKDNKNGKKDKIKKIALIGKGITFDSGGLSLKPADYMTTMKSDKSGACSVLAVMKFINKISPDAEVHGIVPACENMPGGGAQRPDDIVKAMNGKTIEIDNTDAEGRLTLADALSYACDLGVDEIIDLATLTGACVVALGEYTSGVMGNNKEIIKNILSTSETAGERMWELPFDDNMKEKLQSPIADMKNVGNRYGGAITAGMFLEEFVSDNIKWCHIDIAGPSFTKTGFAYNTKGATGVGVRTLLYYLNQCKK</sequence>
<keyword evidence="5 7" id="KW-0645">Protease</keyword>
<feature type="active site" evidence="7">
    <location>
        <position position="308"/>
    </location>
</feature>
<comment type="catalytic activity">
    <reaction evidence="1 7">
        <text>Release of an N-terminal amino acid, Xaa-|-Yaa-, in which Xaa is preferably Leu, but may be other amino acids including Pro although not Arg or Lys, and Yaa may be Pro. Amino acid amides and methyl esters are also readily hydrolyzed, but rates on arylamides are exceedingly low.</text>
        <dbReference type="EC" id="3.4.11.1"/>
    </reaction>
</comment>
<dbReference type="EMBL" id="SGBB01000009">
    <property type="protein sequence ID" value="RZD18454.1"/>
    <property type="molecule type" value="Genomic_DNA"/>
</dbReference>
<feature type="domain" description="Cytosol aminopeptidase" evidence="8">
    <location>
        <begin position="376"/>
        <end position="383"/>
    </location>
</feature>
<dbReference type="PRINTS" id="PR00481">
    <property type="entry name" value="LAMNOPPTDASE"/>
</dbReference>
<evidence type="ECO:0000256" key="5">
    <source>
        <dbReference type="ARBA" id="ARBA00022670"/>
    </source>
</evidence>
<dbReference type="EC" id="3.4.11.10" evidence="7"/>
<evidence type="ECO:0000256" key="2">
    <source>
        <dbReference type="ARBA" id="ARBA00000967"/>
    </source>
</evidence>
<evidence type="ECO:0000259" key="8">
    <source>
        <dbReference type="PROSITE" id="PS00631"/>
    </source>
</evidence>
<dbReference type="GO" id="GO:0030145">
    <property type="term" value="F:manganese ion binding"/>
    <property type="evidence" value="ECO:0007669"/>
    <property type="project" value="UniProtKB-UniRule"/>
</dbReference>
<dbReference type="InterPro" id="IPR011356">
    <property type="entry name" value="Leucine_aapep/pepB"/>
</dbReference>
<comment type="subcellular location">
    <subcellularLocation>
        <location evidence="7">Cytoplasm</location>
    </subcellularLocation>
</comment>
<comment type="similarity">
    <text evidence="3 7">Belongs to the peptidase M17 family.</text>
</comment>
<dbReference type="NCBIfam" id="NF002073">
    <property type="entry name" value="PRK00913.1-2"/>
    <property type="match status" value="1"/>
</dbReference>
<dbReference type="Gene3D" id="3.40.630.10">
    <property type="entry name" value="Zn peptidases"/>
    <property type="match status" value="1"/>
</dbReference>
<keyword evidence="7" id="KW-0464">Manganese</keyword>
<dbReference type="GO" id="GO:0070006">
    <property type="term" value="F:metalloaminopeptidase activity"/>
    <property type="evidence" value="ECO:0007669"/>
    <property type="project" value="InterPro"/>
</dbReference>
<keyword evidence="4 7" id="KW-0031">Aminopeptidase</keyword>
<dbReference type="InterPro" id="IPR000819">
    <property type="entry name" value="Peptidase_M17_C"/>
</dbReference>
<comment type="cofactor">
    <cofactor evidence="7">
        <name>Mn(2+)</name>
        <dbReference type="ChEBI" id="CHEBI:29035"/>
    </cofactor>
    <text evidence="7">Binds 2 manganese ions per subunit.</text>
</comment>
<dbReference type="PROSITE" id="PS00631">
    <property type="entry name" value="CYTOSOL_AP"/>
    <property type="match status" value="1"/>
</dbReference>
<dbReference type="PANTHER" id="PTHR11963:SF23">
    <property type="entry name" value="CYTOSOL AMINOPEPTIDASE"/>
    <property type="match status" value="1"/>
</dbReference>
<dbReference type="InterPro" id="IPR008283">
    <property type="entry name" value="Peptidase_M17_N"/>
</dbReference>
<feature type="binding site" evidence="7">
    <location>
        <position position="378"/>
    </location>
    <ligand>
        <name>Mn(2+)</name>
        <dbReference type="ChEBI" id="CHEBI:29035"/>
        <label>1</label>
    </ligand>
</feature>
<dbReference type="GO" id="GO:0005737">
    <property type="term" value="C:cytoplasm"/>
    <property type="evidence" value="ECO:0007669"/>
    <property type="project" value="UniProtKB-SubCell"/>
</dbReference>
<dbReference type="Proteomes" id="UP000319296">
    <property type="component" value="Unassembled WGS sequence"/>
</dbReference>
<dbReference type="AlphaFoldDB" id="A0A519BMG9"/>
<evidence type="ECO:0000256" key="1">
    <source>
        <dbReference type="ARBA" id="ARBA00000135"/>
    </source>
</evidence>
<dbReference type="SUPFAM" id="SSF52949">
    <property type="entry name" value="Macro domain-like"/>
    <property type="match status" value="1"/>
</dbReference>
<dbReference type="InterPro" id="IPR023042">
    <property type="entry name" value="Peptidase_M17_leu_NH2_pept"/>
</dbReference>
<gene>
    <name evidence="7" type="primary">pepA</name>
    <name evidence="9" type="ORF">EVG15_06130</name>
</gene>